<dbReference type="InterPro" id="IPR011765">
    <property type="entry name" value="Pept_M16_N"/>
</dbReference>
<dbReference type="GO" id="GO:0006508">
    <property type="term" value="P:proteolysis"/>
    <property type="evidence" value="ECO:0007669"/>
    <property type="project" value="UniProtKB-KW"/>
</dbReference>
<proteinExistence type="inferred from homology"/>
<dbReference type="GO" id="GO:0046872">
    <property type="term" value="F:metal ion binding"/>
    <property type="evidence" value="ECO:0007669"/>
    <property type="project" value="UniProtKB-KW"/>
</dbReference>
<dbReference type="GeneID" id="7838373"/>
<dbReference type="eggNOG" id="KOG0959">
    <property type="taxonomic scope" value="Eukaryota"/>
</dbReference>
<dbReference type="OrthoDB" id="952271at2759"/>
<dbReference type="Proteomes" id="UP000009168">
    <property type="component" value="Unassembled WGS sequence"/>
</dbReference>
<dbReference type="HOGENOM" id="CLU_004639_1_1_1"/>
<name>I7MIE6_TETTS</name>
<evidence type="ECO:0000313" key="13">
    <source>
        <dbReference type="EMBL" id="EAS04318.1"/>
    </source>
</evidence>
<dbReference type="Pfam" id="PF05193">
    <property type="entry name" value="Peptidase_M16_C"/>
    <property type="match status" value="1"/>
</dbReference>
<evidence type="ECO:0000259" key="11">
    <source>
        <dbReference type="Pfam" id="PF16187"/>
    </source>
</evidence>
<evidence type="ECO:0000256" key="6">
    <source>
        <dbReference type="ARBA" id="ARBA00022833"/>
    </source>
</evidence>
<keyword evidence="4" id="KW-0479">Metal-binding</keyword>
<dbReference type="InterPro" id="IPR007863">
    <property type="entry name" value="Peptidase_M16_C"/>
</dbReference>
<keyword evidence="3" id="KW-0645">Protease</keyword>
<keyword evidence="6" id="KW-0862">Zinc</keyword>
<comment type="cofactor">
    <cofactor evidence="1">
        <name>Zn(2+)</name>
        <dbReference type="ChEBI" id="CHEBI:29105"/>
    </cofactor>
</comment>
<accession>I7MIE6</accession>
<dbReference type="EMBL" id="GG662449">
    <property type="protein sequence ID" value="EAS04318.1"/>
    <property type="molecule type" value="Genomic_DNA"/>
</dbReference>
<evidence type="ECO:0000256" key="4">
    <source>
        <dbReference type="ARBA" id="ARBA00022723"/>
    </source>
</evidence>
<dbReference type="Gene3D" id="3.30.830.10">
    <property type="entry name" value="Metalloenzyme, LuxS/M16 peptidase-like"/>
    <property type="match status" value="4"/>
</dbReference>
<feature type="domain" description="Peptidase M16 middle/third" evidence="11">
    <location>
        <begin position="378"/>
        <end position="669"/>
    </location>
</feature>
<reference evidence="14" key="1">
    <citation type="journal article" date="2006" name="PLoS Biol.">
        <title>Macronuclear genome sequence of the ciliate Tetrahymena thermophila, a model eukaryote.</title>
        <authorList>
            <person name="Eisen J.A."/>
            <person name="Coyne R.S."/>
            <person name="Wu M."/>
            <person name="Wu D."/>
            <person name="Thiagarajan M."/>
            <person name="Wortman J.R."/>
            <person name="Badger J.H."/>
            <person name="Ren Q."/>
            <person name="Amedeo P."/>
            <person name="Jones K.M."/>
            <person name="Tallon L.J."/>
            <person name="Delcher A.L."/>
            <person name="Salzberg S.L."/>
            <person name="Silva J.C."/>
            <person name="Haas B.J."/>
            <person name="Majoros W.H."/>
            <person name="Farzad M."/>
            <person name="Carlton J.M."/>
            <person name="Smith R.K. Jr."/>
            <person name="Garg J."/>
            <person name="Pearlman R.E."/>
            <person name="Karrer K.M."/>
            <person name="Sun L."/>
            <person name="Manning G."/>
            <person name="Elde N.C."/>
            <person name="Turkewitz A.P."/>
            <person name="Asai D.J."/>
            <person name="Wilkes D.E."/>
            <person name="Wang Y."/>
            <person name="Cai H."/>
            <person name="Collins K."/>
            <person name="Stewart B.A."/>
            <person name="Lee S.R."/>
            <person name="Wilamowska K."/>
            <person name="Weinberg Z."/>
            <person name="Ruzzo W.L."/>
            <person name="Wloga D."/>
            <person name="Gaertig J."/>
            <person name="Frankel J."/>
            <person name="Tsao C.-C."/>
            <person name="Gorovsky M.A."/>
            <person name="Keeling P.J."/>
            <person name="Waller R.F."/>
            <person name="Patron N.J."/>
            <person name="Cherry J.M."/>
            <person name="Stover N.A."/>
            <person name="Krieger C.J."/>
            <person name="del Toro C."/>
            <person name="Ryder H.F."/>
            <person name="Williamson S.C."/>
            <person name="Barbeau R.A."/>
            <person name="Hamilton E.P."/>
            <person name="Orias E."/>
        </authorList>
    </citation>
    <scope>NUCLEOTIDE SEQUENCE [LARGE SCALE GENOMIC DNA]</scope>
    <source>
        <strain evidence="14">SB210</strain>
    </source>
</reference>
<dbReference type="KEGG" id="tet:TTHERM_00300360"/>
<dbReference type="Pfam" id="PF22456">
    <property type="entry name" value="PqqF-like_C_4"/>
    <property type="match status" value="1"/>
</dbReference>
<dbReference type="AlphaFoldDB" id="I7MIE6"/>
<dbReference type="InterPro" id="IPR050626">
    <property type="entry name" value="Peptidase_M16"/>
</dbReference>
<dbReference type="Pfam" id="PF00675">
    <property type="entry name" value="Peptidase_M16"/>
    <property type="match status" value="1"/>
</dbReference>
<evidence type="ECO:0000256" key="7">
    <source>
        <dbReference type="ARBA" id="ARBA00023049"/>
    </source>
</evidence>
<evidence type="ECO:0000259" key="9">
    <source>
        <dbReference type="Pfam" id="PF00675"/>
    </source>
</evidence>
<dbReference type="Pfam" id="PF16187">
    <property type="entry name" value="Peptidase_M16_M"/>
    <property type="match status" value="1"/>
</dbReference>
<evidence type="ECO:0000256" key="2">
    <source>
        <dbReference type="ARBA" id="ARBA00007261"/>
    </source>
</evidence>
<organism evidence="13 14">
    <name type="scientific">Tetrahymena thermophila (strain SB210)</name>
    <dbReference type="NCBI Taxonomy" id="312017"/>
    <lineage>
        <taxon>Eukaryota</taxon>
        <taxon>Sar</taxon>
        <taxon>Alveolata</taxon>
        <taxon>Ciliophora</taxon>
        <taxon>Intramacronucleata</taxon>
        <taxon>Oligohymenophorea</taxon>
        <taxon>Hymenostomatida</taxon>
        <taxon>Tetrahymenina</taxon>
        <taxon>Tetrahymenidae</taxon>
        <taxon>Tetrahymena</taxon>
    </lineage>
</organism>
<comment type="similarity">
    <text evidence="2 8">Belongs to the peptidase M16 family.</text>
</comment>
<dbReference type="GO" id="GO:0005737">
    <property type="term" value="C:cytoplasm"/>
    <property type="evidence" value="ECO:0007669"/>
    <property type="project" value="UniProtKB-ARBA"/>
</dbReference>
<evidence type="ECO:0000259" key="10">
    <source>
        <dbReference type="Pfam" id="PF05193"/>
    </source>
</evidence>
<dbReference type="GO" id="GO:0004222">
    <property type="term" value="F:metalloendopeptidase activity"/>
    <property type="evidence" value="ECO:0007669"/>
    <property type="project" value="InterPro"/>
</dbReference>
<dbReference type="SUPFAM" id="SSF63411">
    <property type="entry name" value="LuxS/MPP-like metallohydrolase"/>
    <property type="match status" value="4"/>
</dbReference>
<evidence type="ECO:0000256" key="1">
    <source>
        <dbReference type="ARBA" id="ARBA00001947"/>
    </source>
</evidence>
<dbReference type="InterPro" id="IPR054734">
    <property type="entry name" value="PqqF-like_C_4"/>
</dbReference>
<gene>
    <name evidence="13" type="ORF">TTHERM_00300360</name>
</gene>
<feature type="domain" description="Peptidase M16 C-terminal" evidence="10">
    <location>
        <begin position="193"/>
        <end position="368"/>
    </location>
</feature>
<feature type="domain" description="Coenzyme PQQ synthesis protein F-like C-terminal lobe" evidence="12">
    <location>
        <begin position="779"/>
        <end position="877"/>
    </location>
</feature>
<dbReference type="OMA" id="ATERECK"/>
<dbReference type="InterPro" id="IPR011249">
    <property type="entry name" value="Metalloenz_LuxS/M16"/>
</dbReference>
<dbReference type="InterPro" id="IPR001431">
    <property type="entry name" value="Pept_M16_Zn_BS"/>
</dbReference>
<dbReference type="PROSITE" id="PS00143">
    <property type="entry name" value="INSULINASE"/>
    <property type="match status" value="1"/>
</dbReference>
<dbReference type="FunFam" id="3.30.830.10:FF:000005">
    <property type="entry name" value="nardilysin isoform X1"/>
    <property type="match status" value="1"/>
</dbReference>
<feature type="domain" description="Peptidase M16 N-terminal" evidence="9">
    <location>
        <begin position="41"/>
        <end position="165"/>
    </location>
</feature>
<protein>
    <submittedName>
        <fullName evidence="13">Insulysin, insulin-degrading enzyme</fullName>
    </submittedName>
</protein>
<dbReference type="RefSeq" id="XP_001024563.1">
    <property type="nucleotide sequence ID" value="XM_001024563.3"/>
</dbReference>
<evidence type="ECO:0000256" key="8">
    <source>
        <dbReference type="RuleBase" id="RU004447"/>
    </source>
</evidence>
<keyword evidence="7" id="KW-0482">Metalloprotease</keyword>
<keyword evidence="14" id="KW-1185">Reference proteome</keyword>
<keyword evidence="5" id="KW-0378">Hydrolase</keyword>
<dbReference type="FunFam" id="3.30.830.10:FF:000012">
    <property type="entry name" value="Protease 3"/>
    <property type="match status" value="1"/>
</dbReference>
<dbReference type="PANTHER" id="PTHR43690">
    <property type="entry name" value="NARDILYSIN"/>
    <property type="match status" value="1"/>
</dbReference>
<evidence type="ECO:0000256" key="5">
    <source>
        <dbReference type="ARBA" id="ARBA00022801"/>
    </source>
</evidence>
<evidence type="ECO:0000259" key="12">
    <source>
        <dbReference type="Pfam" id="PF22456"/>
    </source>
</evidence>
<evidence type="ECO:0000256" key="3">
    <source>
        <dbReference type="ARBA" id="ARBA00022670"/>
    </source>
</evidence>
<dbReference type="InterPro" id="IPR032632">
    <property type="entry name" value="Peptidase_M16_M"/>
</dbReference>
<sequence>MNIEECKYEVVTDTIVKPQNDEKKYKYIRLKKNKLEIVFVQDFHEGKSAAAANVNAGCLQDPLHRQGLAHFLEHMLFLGTEKYPQADFDQFLNENSGTSNAYTDYMQTNYYFECSDNAFREALDRFGHFFINPLFNQDLVDREMNAVNSEHSKNLQDDEFRKLQLLDSSALKHSPLNKFGTGNLETLKHDSIRDDLIAFYKENYSANLIKMCIYTHENIEDIESYVVDLFEQIPNFDKPAPTYLEKPFPNQIFQSFWKYVPAKNHHNIKVMWTSEFFTKESYQKHPLKYWSHVFGFEGENSLLSALKHLGLAEGLASGYEDIMNNMSIFYVDVELTQQGLSRYTEVLNIVFTYLQIMKKIGVQDYIYEEDRITGIQEFNSAEQEESMDFAHSLTANMQIYKPKDIIKAQCYFEEYDPQLINQVINSFKHENMRIFFSSQTLESECTQVDPYYFCKYQQSPLPQNIIDLFINPTYNHTTCGGKQLGLPPKNDFIAKDLSLITQDYENLPKYPSVIKQDEKSIAYFKQDHKFKVPKTLAKVIIYSNDGNVKENVENYLLYQIWMKLFQEENREFMYQAEMAKIYTKMYIKGTAEIEFEGFSETLPSYLNAFFERLSKFDPTPYKQDFLVEYEKLSKKLQNFFCKNPYKQGKYYNQFAIRHKGLFGPQELLEAIKGVTYEKICQFHNVLFKNIYLTWFITGNLTSNSALNVINSVEKILYTNRTPLPKNKIDVPQAIDITNEDGLDYVWEINLDDSETNSYISSIFQFENSSIKNDVLMKLIDNFLEEPFYTSLRTEQQLGYIVWSMTCAERTVIYVYFQIQSDVKPPQYLSQQIEAFVDEMLEEVSEMKDEDLDIIKESVENDLREQPHSISQEALRFWQEIQGRRLVFDSREKQIEELQKITLEQFKEAFTSIFRDNRANIQIHLVSKVHREENEKLKPSEDMDEESNQLFIESIEQFKINQPKHKFKYY</sequence>
<evidence type="ECO:0000313" key="14">
    <source>
        <dbReference type="Proteomes" id="UP000009168"/>
    </source>
</evidence>
<dbReference type="STRING" id="312017.I7MIE6"/>
<dbReference type="PANTHER" id="PTHR43690:SF18">
    <property type="entry name" value="INSULIN-DEGRADING ENZYME-RELATED"/>
    <property type="match status" value="1"/>
</dbReference>
<dbReference type="InParanoid" id="I7MIE6"/>